<name>A0A497XZU1_9SPHI</name>
<protein>
    <submittedName>
        <fullName evidence="2">Uncharacterized protein</fullName>
    </submittedName>
</protein>
<dbReference type="OrthoDB" id="1524790at2"/>
<feature type="transmembrane region" description="Helical" evidence="1">
    <location>
        <begin position="47"/>
        <end position="68"/>
    </location>
</feature>
<organism evidence="2 3">
    <name type="scientific">Pedobacter alluvionis</name>
    <dbReference type="NCBI Taxonomy" id="475253"/>
    <lineage>
        <taxon>Bacteria</taxon>
        <taxon>Pseudomonadati</taxon>
        <taxon>Bacteroidota</taxon>
        <taxon>Sphingobacteriia</taxon>
        <taxon>Sphingobacteriales</taxon>
        <taxon>Sphingobacteriaceae</taxon>
        <taxon>Pedobacter</taxon>
    </lineage>
</organism>
<gene>
    <name evidence="2" type="ORF">BCL90_3305</name>
</gene>
<comment type="caution">
    <text evidence="2">The sequence shown here is derived from an EMBL/GenBank/DDBJ whole genome shotgun (WGS) entry which is preliminary data.</text>
</comment>
<evidence type="ECO:0000256" key="1">
    <source>
        <dbReference type="SAM" id="Phobius"/>
    </source>
</evidence>
<proteinExistence type="predicted"/>
<keyword evidence="1" id="KW-1133">Transmembrane helix</keyword>
<keyword evidence="1" id="KW-0812">Transmembrane</keyword>
<evidence type="ECO:0000313" key="2">
    <source>
        <dbReference type="EMBL" id="RLJ74959.1"/>
    </source>
</evidence>
<feature type="transmembrane region" description="Helical" evidence="1">
    <location>
        <begin position="88"/>
        <end position="107"/>
    </location>
</feature>
<feature type="transmembrane region" description="Helical" evidence="1">
    <location>
        <begin position="6"/>
        <end position="26"/>
    </location>
</feature>
<dbReference type="AlphaFoldDB" id="A0A497XZU1"/>
<sequence length="124" mass="14215">MISILIIGILIIACELILAFLFSLIAQQYYKKSEIDIRSISKGFIERLFLTIFMFNGIPHALTFFSALKLATRLKHDDKTGETEKFNSYYLIGNMVSVTVALFYVYIWNHAGDIENAVNRVLNK</sequence>
<dbReference type="Proteomes" id="UP000273898">
    <property type="component" value="Unassembled WGS sequence"/>
</dbReference>
<keyword evidence="1" id="KW-0472">Membrane</keyword>
<dbReference type="EMBL" id="RCCK01000012">
    <property type="protein sequence ID" value="RLJ74959.1"/>
    <property type="molecule type" value="Genomic_DNA"/>
</dbReference>
<evidence type="ECO:0000313" key="3">
    <source>
        <dbReference type="Proteomes" id="UP000273898"/>
    </source>
</evidence>
<reference evidence="2 3" key="1">
    <citation type="submission" date="2018-10" db="EMBL/GenBank/DDBJ databases">
        <title>Genomic Encyclopedia of Archaeal and Bacterial Type Strains, Phase II (KMG-II): from individual species to whole genera.</title>
        <authorList>
            <person name="Goeker M."/>
        </authorList>
    </citation>
    <scope>NUCLEOTIDE SEQUENCE [LARGE SCALE GENOMIC DNA]</scope>
    <source>
        <strain evidence="2 3">DSM 19624</strain>
    </source>
</reference>
<accession>A0A497XZU1</accession>